<gene>
    <name evidence="4" type="ORF">VTL71DRAFT_16239</name>
</gene>
<feature type="compositionally biased region" description="Polar residues" evidence="2">
    <location>
        <begin position="94"/>
        <end position="124"/>
    </location>
</feature>
<keyword evidence="1" id="KW-0479">Metal-binding</keyword>
<keyword evidence="1" id="KW-0863">Zinc-finger</keyword>
<feature type="domain" description="C2H2-type" evidence="3">
    <location>
        <begin position="291"/>
        <end position="322"/>
    </location>
</feature>
<protein>
    <recommendedName>
        <fullName evidence="3">C2H2-type domain-containing protein</fullName>
    </recommendedName>
</protein>
<feature type="compositionally biased region" description="Low complexity" evidence="2">
    <location>
        <begin position="178"/>
        <end position="187"/>
    </location>
</feature>
<feature type="non-terminal residue" evidence="4">
    <location>
        <position position="443"/>
    </location>
</feature>
<dbReference type="EMBL" id="JAZHXI010000009">
    <property type="protein sequence ID" value="KAL2068141.1"/>
    <property type="molecule type" value="Genomic_DNA"/>
</dbReference>
<evidence type="ECO:0000256" key="2">
    <source>
        <dbReference type="SAM" id="MobiDB-lite"/>
    </source>
</evidence>
<feature type="compositionally biased region" description="Low complexity" evidence="2">
    <location>
        <begin position="416"/>
        <end position="431"/>
    </location>
</feature>
<accession>A0ABR4CDV7</accession>
<keyword evidence="5" id="KW-1185">Reference proteome</keyword>
<dbReference type="Proteomes" id="UP001595075">
    <property type="component" value="Unassembled WGS sequence"/>
</dbReference>
<proteinExistence type="predicted"/>
<dbReference type="PROSITE" id="PS00028">
    <property type="entry name" value="ZINC_FINGER_C2H2_1"/>
    <property type="match status" value="1"/>
</dbReference>
<dbReference type="InterPro" id="IPR013087">
    <property type="entry name" value="Znf_C2H2_type"/>
</dbReference>
<dbReference type="Gene3D" id="3.30.160.60">
    <property type="entry name" value="Classic Zinc Finger"/>
    <property type="match status" value="1"/>
</dbReference>
<evidence type="ECO:0000313" key="5">
    <source>
        <dbReference type="Proteomes" id="UP001595075"/>
    </source>
</evidence>
<feature type="region of interest" description="Disordered" evidence="2">
    <location>
        <begin position="334"/>
        <end position="382"/>
    </location>
</feature>
<feature type="region of interest" description="Disordered" evidence="2">
    <location>
        <begin position="404"/>
        <end position="443"/>
    </location>
</feature>
<feature type="compositionally biased region" description="Basic and acidic residues" evidence="2">
    <location>
        <begin position="334"/>
        <end position="352"/>
    </location>
</feature>
<feature type="compositionally biased region" description="Polar residues" evidence="2">
    <location>
        <begin position="404"/>
        <end position="415"/>
    </location>
</feature>
<evidence type="ECO:0000259" key="3">
    <source>
        <dbReference type="PROSITE" id="PS50157"/>
    </source>
</evidence>
<name>A0ABR4CDV7_9HELO</name>
<sequence length="443" mass="48389">MSLVSQHLSQNNNNTNSLFSRAEAEFHADDTETTTNPFTEAALSKLLGVSVNSPPHSMDRGPTQYSQSGLHSPLQHAFSDSQSEEPSADHASAANYTPQVRSNNYPTSATPTSEYSNYPTSARSGSFPEHAIHRQYHPSSSHSSGGGMAQPTSPSLPLQDGRTNHHTTQIKSDDDVPIDPSIAASSPSYPPQHGGQYSPYPPGSEMQQQHGGYAQHPAGGPMYAQPRPDWAGYAGGQHPMHGGYPVSGAQTPTSAAPAGARPGQVYSFVPIPGAQQHKRPRRRYEEIERMYKCGWNGCEKAYGTLNHLNAHVTMQSHGQKRTPEEFKEIRKEWKARKKEEENQRKVDDERIRATGPADGQNSSDNPPAAAYQQPGRSVQLPPIAYQPGTQQVQTQYQAPSSNLQQLQGYDSNHVQYTGYPASPYGAPGPMYNHNNGQAPKYEH</sequence>
<organism evidence="4 5">
    <name type="scientific">Oculimacula yallundae</name>
    <dbReference type="NCBI Taxonomy" id="86028"/>
    <lineage>
        <taxon>Eukaryota</taxon>
        <taxon>Fungi</taxon>
        <taxon>Dikarya</taxon>
        <taxon>Ascomycota</taxon>
        <taxon>Pezizomycotina</taxon>
        <taxon>Leotiomycetes</taxon>
        <taxon>Helotiales</taxon>
        <taxon>Ploettnerulaceae</taxon>
        <taxon>Oculimacula</taxon>
    </lineage>
</organism>
<evidence type="ECO:0000256" key="1">
    <source>
        <dbReference type="PROSITE-ProRule" id="PRU00042"/>
    </source>
</evidence>
<dbReference type="InterPro" id="IPR039327">
    <property type="entry name" value="CON7-like"/>
</dbReference>
<comment type="caution">
    <text evidence="4">The sequence shown here is derived from an EMBL/GenBank/DDBJ whole genome shotgun (WGS) entry which is preliminary data.</text>
</comment>
<evidence type="ECO:0000313" key="4">
    <source>
        <dbReference type="EMBL" id="KAL2068141.1"/>
    </source>
</evidence>
<keyword evidence="1" id="KW-0862">Zinc</keyword>
<dbReference type="PROSITE" id="PS50157">
    <property type="entry name" value="ZINC_FINGER_C2H2_2"/>
    <property type="match status" value="1"/>
</dbReference>
<dbReference type="PANTHER" id="PTHR36167">
    <property type="entry name" value="C2H2 FINGER DOMAIN TRANSCRIPTION FACTOR (EUROFUNG)-RELATED"/>
    <property type="match status" value="1"/>
</dbReference>
<reference evidence="4 5" key="1">
    <citation type="journal article" date="2024" name="Commun. Biol.">
        <title>Comparative genomic analysis of thermophilic fungi reveals convergent evolutionary adaptations and gene losses.</title>
        <authorList>
            <person name="Steindorff A.S."/>
            <person name="Aguilar-Pontes M.V."/>
            <person name="Robinson A.J."/>
            <person name="Andreopoulos B."/>
            <person name="LaButti K."/>
            <person name="Kuo A."/>
            <person name="Mondo S."/>
            <person name="Riley R."/>
            <person name="Otillar R."/>
            <person name="Haridas S."/>
            <person name="Lipzen A."/>
            <person name="Grimwood J."/>
            <person name="Schmutz J."/>
            <person name="Clum A."/>
            <person name="Reid I.D."/>
            <person name="Moisan M.C."/>
            <person name="Butler G."/>
            <person name="Nguyen T.T.M."/>
            <person name="Dewar K."/>
            <person name="Conant G."/>
            <person name="Drula E."/>
            <person name="Henrissat B."/>
            <person name="Hansel C."/>
            <person name="Singer S."/>
            <person name="Hutchinson M.I."/>
            <person name="de Vries R.P."/>
            <person name="Natvig D.O."/>
            <person name="Powell A.J."/>
            <person name="Tsang A."/>
            <person name="Grigoriev I.V."/>
        </authorList>
    </citation>
    <scope>NUCLEOTIDE SEQUENCE [LARGE SCALE GENOMIC DNA]</scope>
    <source>
        <strain evidence="4 5">CBS 494.80</strain>
    </source>
</reference>
<feature type="region of interest" description="Disordered" evidence="2">
    <location>
        <begin position="50"/>
        <end position="261"/>
    </location>
</feature>
<dbReference type="PANTHER" id="PTHR36167:SF3">
    <property type="entry name" value="C2H2 FINGER DOMAIN TRANSCRIPTION FACTOR (EUROFUNG)-RELATED"/>
    <property type="match status" value="1"/>
</dbReference>